<dbReference type="EMBL" id="CAJPUY010000036">
    <property type="protein sequence ID" value="CAG2157553.1"/>
    <property type="molecule type" value="Genomic_DNA"/>
</dbReference>
<accession>A0A916N7R8</accession>
<dbReference type="InterPro" id="IPR029039">
    <property type="entry name" value="Flavoprotein-like_sf"/>
</dbReference>
<proteinExistence type="predicted"/>
<dbReference type="PANTHER" id="PTHR30543">
    <property type="entry name" value="CHROMATE REDUCTASE"/>
    <property type="match status" value="1"/>
</dbReference>
<dbReference type="AlphaFoldDB" id="A0A916N7R8"/>
<name>A0A916N7R8_9BURK</name>
<reference evidence="2" key="1">
    <citation type="submission" date="2021-03" db="EMBL/GenBank/DDBJ databases">
        <authorList>
            <person name="Peeters C."/>
        </authorList>
    </citation>
    <scope>NUCLEOTIDE SEQUENCE</scope>
    <source>
        <strain evidence="2">LMG 31506</strain>
    </source>
</reference>
<dbReference type="GO" id="GO:0010181">
    <property type="term" value="F:FMN binding"/>
    <property type="evidence" value="ECO:0007669"/>
    <property type="project" value="TreeGrafter"/>
</dbReference>
<dbReference type="Proteomes" id="UP000672934">
    <property type="component" value="Unassembled WGS sequence"/>
</dbReference>
<dbReference type="GO" id="GO:0005829">
    <property type="term" value="C:cytosol"/>
    <property type="evidence" value="ECO:0007669"/>
    <property type="project" value="TreeGrafter"/>
</dbReference>
<keyword evidence="3" id="KW-1185">Reference proteome</keyword>
<dbReference type="RefSeq" id="WP_211950876.1">
    <property type="nucleotide sequence ID" value="NZ_CAJPUY010000036.1"/>
</dbReference>
<evidence type="ECO:0000313" key="3">
    <source>
        <dbReference type="Proteomes" id="UP000672934"/>
    </source>
</evidence>
<dbReference type="Pfam" id="PF03358">
    <property type="entry name" value="FMN_red"/>
    <property type="match status" value="1"/>
</dbReference>
<gene>
    <name evidence="2" type="ORF">LMG31506_06047</name>
</gene>
<comment type="caution">
    <text evidence="2">The sequence shown here is derived from an EMBL/GenBank/DDBJ whole genome shotgun (WGS) entry which is preliminary data.</text>
</comment>
<dbReference type="SUPFAM" id="SSF52218">
    <property type="entry name" value="Flavoproteins"/>
    <property type="match status" value="1"/>
</dbReference>
<evidence type="ECO:0000259" key="1">
    <source>
        <dbReference type="Pfam" id="PF03358"/>
    </source>
</evidence>
<feature type="domain" description="NADPH-dependent FMN reductase-like" evidence="1">
    <location>
        <begin position="4"/>
        <end position="147"/>
    </location>
</feature>
<dbReference type="GO" id="GO:0016491">
    <property type="term" value="F:oxidoreductase activity"/>
    <property type="evidence" value="ECO:0007669"/>
    <property type="project" value="InterPro"/>
</dbReference>
<protein>
    <recommendedName>
        <fullName evidence="1">NADPH-dependent FMN reductase-like domain-containing protein</fullName>
    </recommendedName>
</protein>
<dbReference type="InterPro" id="IPR005025">
    <property type="entry name" value="FMN_Rdtase-like_dom"/>
</dbReference>
<dbReference type="Gene3D" id="3.40.50.360">
    <property type="match status" value="1"/>
</dbReference>
<organism evidence="2 3">
    <name type="scientific">Cupriavidus yeoncheonensis</name>
    <dbReference type="NCBI Taxonomy" id="1462994"/>
    <lineage>
        <taxon>Bacteria</taxon>
        <taxon>Pseudomonadati</taxon>
        <taxon>Pseudomonadota</taxon>
        <taxon>Betaproteobacteria</taxon>
        <taxon>Burkholderiales</taxon>
        <taxon>Burkholderiaceae</taxon>
        <taxon>Cupriavidus</taxon>
    </lineage>
</organism>
<sequence>MTVISVIIGSVRQGRFAEKPARWILDHLKKREGIDARLLDLEAFPMPFFDAPIPPAMPGRPAYEDDVVKRWTEAIAASDGFIIVSPEYNHGPSAVLKNAIDWVYPEWSRKAVTFVGYGSVGGARAIEQLREIAIEIQLAPIRSAIHVPAAAIYAHFQGQDVTAHLAELDAAAGQTIDDLLWWTNALKTARER</sequence>
<evidence type="ECO:0000313" key="2">
    <source>
        <dbReference type="EMBL" id="CAG2157553.1"/>
    </source>
</evidence>
<dbReference type="PANTHER" id="PTHR30543:SF21">
    <property type="entry name" value="NAD(P)H-DEPENDENT FMN REDUCTASE LOT6"/>
    <property type="match status" value="1"/>
</dbReference>
<dbReference type="InterPro" id="IPR050712">
    <property type="entry name" value="NAD(P)H-dep_reductase"/>
</dbReference>